<proteinExistence type="predicted"/>
<dbReference type="HOGENOM" id="CLU_1237217_0_0_1"/>
<name>I7M2K3_TETTS</name>
<dbReference type="RefSeq" id="XP_001020866.3">
    <property type="nucleotide sequence ID" value="XM_001020866.4"/>
</dbReference>
<dbReference type="EMBL" id="GG662612">
    <property type="protein sequence ID" value="EAS00621.3"/>
    <property type="molecule type" value="Genomic_DNA"/>
</dbReference>
<dbReference type="Proteomes" id="UP000009168">
    <property type="component" value="Unassembled WGS sequence"/>
</dbReference>
<evidence type="ECO:0000313" key="1">
    <source>
        <dbReference type="EMBL" id="EAS00621.3"/>
    </source>
</evidence>
<keyword evidence="2" id="KW-1185">Reference proteome</keyword>
<sequence>METNNQPVLNKQNDVERSMREFENAIQQGNFYDAVANFINLISSGSQFDIKIDEVDLNQLDQIDEENENQKKFYSNSDIYQNVKGINYEQIYNQKKQNSMAINQNYQNQIPQQMNNNYQNNVNNNQNRNGSNQNIGYQANQNNIQIQQNMPNVQGYENFNQFNTQNSGNQNFNFGDQIIDKSKFTPHEQALLLQKFQMNEYQLQNTSLDDLFAQYIIQTQQNPI</sequence>
<evidence type="ECO:0000313" key="2">
    <source>
        <dbReference type="Proteomes" id="UP000009168"/>
    </source>
</evidence>
<dbReference type="GeneID" id="7825473"/>
<dbReference type="KEGG" id="tet:TTHERM_00411720"/>
<dbReference type="InParanoid" id="I7M2K3"/>
<accession>I7M2K3</accession>
<organism evidence="1 2">
    <name type="scientific">Tetrahymena thermophila (strain SB210)</name>
    <dbReference type="NCBI Taxonomy" id="312017"/>
    <lineage>
        <taxon>Eukaryota</taxon>
        <taxon>Sar</taxon>
        <taxon>Alveolata</taxon>
        <taxon>Ciliophora</taxon>
        <taxon>Intramacronucleata</taxon>
        <taxon>Oligohymenophorea</taxon>
        <taxon>Hymenostomatida</taxon>
        <taxon>Tetrahymenina</taxon>
        <taxon>Tetrahymenidae</taxon>
        <taxon>Tetrahymena</taxon>
    </lineage>
</organism>
<dbReference type="AlphaFoldDB" id="I7M2K3"/>
<protein>
    <submittedName>
        <fullName evidence="1">Uncharacterized protein</fullName>
    </submittedName>
</protein>
<reference evidence="2" key="1">
    <citation type="journal article" date="2006" name="PLoS Biol.">
        <title>Macronuclear genome sequence of the ciliate Tetrahymena thermophila, a model eukaryote.</title>
        <authorList>
            <person name="Eisen J.A."/>
            <person name="Coyne R.S."/>
            <person name="Wu M."/>
            <person name="Wu D."/>
            <person name="Thiagarajan M."/>
            <person name="Wortman J.R."/>
            <person name="Badger J.H."/>
            <person name="Ren Q."/>
            <person name="Amedeo P."/>
            <person name="Jones K.M."/>
            <person name="Tallon L.J."/>
            <person name="Delcher A.L."/>
            <person name="Salzberg S.L."/>
            <person name="Silva J.C."/>
            <person name="Haas B.J."/>
            <person name="Majoros W.H."/>
            <person name="Farzad M."/>
            <person name="Carlton J.M."/>
            <person name="Smith R.K. Jr."/>
            <person name="Garg J."/>
            <person name="Pearlman R.E."/>
            <person name="Karrer K.M."/>
            <person name="Sun L."/>
            <person name="Manning G."/>
            <person name="Elde N.C."/>
            <person name="Turkewitz A.P."/>
            <person name="Asai D.J."/>
            <person name="Wilkes D.E."/>
            <person name="Wang Y."/>
            <person name="Cai H."/>
            <person name="Collins K."/>
            <person name="Stewart B.A."/>
            <person name="Lee S.R."/>
            <person name="Wilamowska K."/>
            <person name="Weinberg Z."/>
            <person name="Ruzzo W.L."/>
            <person name="Wloga D."/>
            <person name="Gaertig J."/>
            <person name="Frankel J."/>
            <person name="Tsao C.-C."/>
            <person name="Gorovsky M.A."/>
            <person name="Keeling P.J."/>
            <person name="Waller R.F."/>
            <person name="Patron N.J."/>
            <person name="Cherry J.M."/>
            <person name="Stover N.A."/>
            <person name="Krieger C.J."/>
            <person name="del Toro C."/>
            <person name="Ryder H.F."/>
            <person name="Williamson S.C."/>
            <person name="Barbeau R.A."/>
            <person name="Hamilton E.P."/>
            <person name="Orias E."/>
        </authorList>
    </citation>
    <scope>NUCLEOTIDE SEQUENCE [LARGE SCALE GENOMIC DNA]</scope>
    <source>
        <strain evidence="2">SB210</strain>
    </source>
</reference>
<gene>
    <name evidence="1" type="ORF">TTHERM_00411720</name>
</gene>